<dbReference type="Proteomes" id="UP000318138">
    <property type="component" value="Chromosome"/>
</dbReference>
<organism evidence="2 3">
    <name type="scientific">Paenalkalicoccus suaedae</name>
    <dbReference type="NCBI Taxonomy" id="2592382"/>
    <lineage>
        <taxon>Bacteria</taxon>
        <taxon>Bacillati</taxon>
        <taxon>Bacillota</taxon>
        <taxon>Bacilli</taxon>
        <taxon>Bacillales</taxon>
        <taxon>Bacillaceae</taxon>
        <taxon>Paenalkalicoccus</taxon>
    </lineage>
</organism>
<name>A0A859FE60_9BACI</name>
<protein>
    <submittedName>
        <fullName evidence="2">Insulinase family protein</fullName>
    </submittedName>
</protein>
<accession>A0A859FE60</accession>
<dbReference type="NCBIfam" id="NF047422">
    <property type="entry name" value="YfmF_fam"/>
    <property type="match status" value="1"/>
</dbReference>
<proteinExistence type="predicted"/>
<dbReference type="AlphaFoldDB" id="A0A859FE60"/>
<keyword evidence="3" id="KW-1185">Reference proteome</keyword>
<dbReference type="KEGG" id="psua:FLK61_32265"/>
<dbReference type="InterPro" id="IPR011249">
    <property type="entry name" value="Metalloenz_LuxS/M16"/>
</dbReference>
<dbReference type="RefSeq" id="WP_176009412.1">
    <property type="nucleotide sequence ID" value="NZ_CP041372.2"/>
</dbReference>
<dbReference type="EMBL" id="CP041372">
    <property type="protein sequence ID" value="QKS71377.1"/>
    <property type="molecule type" value="Genomic_DNA"/>
</dbReference>
<gene>
    <name evidence="2" type="ORF">FLK61_32265</name>
</gene>
<reference evidence="3" key="1">
    <citation type="submission" date="2019-07" db="EMBL/GenBank/DDBJ databases">
        <title>Bacillus alkalisoli sp. nov. isolated from saline soil.</title>
        <authorList>
            <person name="Sun J.-Q."/>
            <person name="Xu L."/>
        </authorList>
    </citation>
    <scope>NUCLEOTIDE SEQUENCE [LARGE SCALE GENOMIC DNA]</scope>
    <source>
        <strain evidence="3">M4U3P1</strain>
    </source>
</reference>
<dbReference type="Gene3D" id="3.30.830.10">
    <property type="entry name" value="Metalloenzyme, LuxS/M16 peptidase-like"/>
    <property type="match status" value="2"/>
</dbReference>
<evidence type="ECO:0000313" key="2">
    <source>
        <dbReference type="EMBL" id="QKS71377.1"/>
    </source>
</evidence>
<dbReference type="GO" id="GO:0046872">
    <property type="term" value="F:metal ion binding"/>
    <property type="evidence" value="ECO:0007669"/>
    <property type="project" value="InterPro"/>
</dbReference>
<dbReference type="InterPro" id="IPR050361">
    <property type="entry name" value="MPP/UQCRC_Complex"/>
</dbReference>
<dbReference type="Pfam" id="PF05193">
    <property type="entry name" value="Peptidase_M16_C"/>
    <property type="match status" value="1"/>
</dbReference>
<sequence length="424" mass="48175">MEQMTSFHSGPIHTHVIPSTTFKTTTFVLQMRAPLEEETATERALLPQVLQRGTKHFPSRLHIQGALEELYGASFHADTVKKGESHVMTFRIEVANEAYLKDQTPLTERAFKLLSSILLHPDSADHAFKDDYVKEEIRNHKQKIEAIYDDKMRYANMRLTQEMCQDEPFAIQALGTLERLEKINGASLYKAYHQALLHDQLDLFVMGDIQKEEVDRLVTSFFTLPVRHDAHSIKAPSSKQIDSAKELIEEQEIKQAKLHIGFRTHTRYGDEDYFALQVFNGIFGGFSHSKLFINVREKASLAYYAASRVESQKGLLIVLAGIDSSKFDEATTIIHKQMEDMRSGSFTEDDLAQTKSVLRNQILETIDVPRGRIELEYQHLIGGGKGSLDDILQGLEQVTMEDVIKVAAKIQLDTTYFLKGKEVS</sequence>
<dbReference type="PANTHER" id="PTHR11851:SF186">
    <property type="entry name" value="INACTIVE METALLOPROTEASE YMFF-RELATED"/>
    <property type="match status" value="1"/>
</dbReference>
<evidence type="ECO:0000259" key="1">
    <source>
        <dbReference type="Pfam" id="PF05193"/>
    </source>
</evidence>
<feature type="domain" description="Peptidase M16 C-terminal" evidence="1">
    <location>
        <begin position="183"/>
        <end position="357"/>
    </location>
</feature>
<evidence type="ECO:0000313" key="3">
    <source>
        <dbReference type="Proteomes" id="UP000318138"/>
    </source>
</evidence>
<dbReference type="SUPFAM" id="SSF63411">
    <property type="entry name" value="LuxS/MPP-like metallohydrolase"/>
    <property type="match status" value="2"/>
</dbReference>
<dbReference type="PANTHER" id="PTHR11851">
    <property type="entry name" value="METALLOPROTEASE"/>
    <property type="match status" value="1"/>
</dbReference>
<dbReference type="InterPro" id="IPR007863">
    <property type="entry name" value="Peptidase_M16_C"/>
</dbReference>